<dbReference type="PROSITE" id="PS50110">
    <property type="entry name" value="RESPONSE_REGULATORY"/>
    <property type="match status" value="1"/>
</dbReference>
<dbReference type="Proteomes" id="UP000037784">
    <property type="component" value="Unassembled WGS sequence"/>
</dbReference>
<comment type="caution">
    <text evidence="3">The sequence shown here is derived from an EMBL/GenBank/DDBJ whole genome shotgun (WGS) entry which is preliminary data.</text>
</comment>
<reference evidence="4" key="2">
    <citation type="submission" date="2015-08" db="EMBL/GenBank/DDBJ databases">
        <title>Draft Genome Sequence of a Heterotrophic Facultative Anaerobic Bacterium Ardenticatena maritima Strain 110S.</title>
        <authorList>
            <person name="Kawaichi S."/>
            <person name="Yoshida T."/>
            <person name="Sako Y."/>
            <person name="Nakamura R."/>
        </authorList>
    </citation>
    <scope>NUCLEOTIDE SEQUENCE [LARGE SCALE GENOMIC DNA]</scope>
    <source>
        <strain evidence="4">110S</strain>
    </source>
</reference>
<dbReference type="InterPro" id="IPR011006">
    <property type="entry name" value="CheY-like_superfamily"/>
</dbReference>
<dbReference type="InParanoid" id="A0A0M9UC10"/>
<dbReference type="STRING" id="872965.SE16_12485"/>
<protein>
    <recommendedName>
        <fullName evidence="2">Response regulatory domain-containing protein</fullName>
    </recommendedName>
</protein>
<keyword evidence="4" id="KW-1185">Reference proteome</keyword>
<dbReference type="InterPro" id="IPR001789">
    <property type="entry name" value="Sig_transdc_resp-reg_receiver"/>
</dbReference>
<dbReference type="Gene3D" id="3.40.50.2300">
    <property type="match status" value="1"/>
</dbReference>
<accession>A0A0M9UC10</accession>
<sequence>MCEAASLAQAAHMAKRFQPRLALVDVVLGDESGIEGVRRIKQASPHTRVVLISAYPDREFHRSGIAAGAVAFLDKKDLDADALRLVIEDAAR</sequence>
<evidence type="ECO:0000313" key="3">
    <source>
        <dbReference type="EMBL" id="GAP62340.1"/>
    </source>
</evidence>
<evidence type="ECO:0000259" key="2">
    <source>
        <dbReference type="PROSITE" id="PS50110"/>
    </source>
</evidence>
<dbReference type="Pfam" id="PF00072">
    <property type="entry name" value="Response_reg"/>
    <property type="match status" value="1"/>
</dbReference>
<dbReference type="SUPFAM" id="SSF52172">
    <property type="entry name" value="CheY-like"/>
    <property type="match status" value="1"/>
</dbReference>
<evidence type="ECO:0000256" key="1">
    <source>
        <dbReference type="PROSITE-ProRule" id="PRU00169"/>
    </source>
</evidence>
<feature type="modified residue" description="4-aspartylphosphate" evidence="1">
    <location>
        <position position="25"/>
    </location>
</feature>
<name>A0A0M9UC10_9CHLR</name>
<organism evidence="3 4">
    <name type="scientific">Ardenticatena maritima</name>
    <dbReference type="NCBI Taxonomy" id="872965"/>
    <lineage>
        <taxon>Bacteria</taxon>
        <taxon>Bacillati</taxon>
        <taxon>Chloroflexota</taxon>
        <taxon>Ardenticatenia</taxon>
        <taxon>Ardenticatenales</taxon>
        <taxon>Ardenticatenaceae</taxon>
        <taxon>Ardenticatena</taxon>
    </lineage>
</organism>
<proteinExistence type="predicted"/>
<gene>
    <name evidence="3" type="ORF">ARMA_0763</name>
</gene>
<feature type="domain" description="Response regulatory" evidence="2">
    <location>
        <begin position="1"/>
        <end position="90"/>
    </location>
</feature>
<keyword evidence="1" id="KW-0597">Phosphoprotein</keyword>
<reference evidence="3 4" key="1">
    <citation type="journal article" date="2015" name="Genome Announc.">
        <title>Draft Genome Sequence of a Heterotrophic Facultative Anaerobic Thermophilic Bacterium, Ardenticatena maritima Strain 110ST.</title>
        <authorList>
            <person name="Kawaichi S."/>
            <person name="Yoshida T."/>
            <person name="Sako Y."/>
            <person name="Nakamura R."/>
        </authorList>
    </citation>
    <scope>NUCLEOTIDE SEQUENCE [LARGE SCALE GENOMIC DNA]</scope>
    <source>
        <strain evidence="3 4">110S</strain>
    </source>
</reference>
<dbReference type="GO" id="GO:0000160">
    <property type="term" value="P:phosphorelay signal transduction system"/>
    <property type="evidence" value="ECO:0007669"/>
    <property type="project" value="InterPro"/>
</dbReference>
<dbReference type="EMBL" id="BBZA01000048">
    <property type="protein sequence ID" value="GAP62340.1"/>
    <property type="molecule type" value="Genomic_DNA"/>
</dbReference>
<dbReference type="AlphaFoldDB" id="A0A0M9UC10"/>
<evidence type="ECO:0000313" key="4">
    <source>
        <dbReference type="Proteomes" id="UP000037784"/>
    </source>
</evidence>